<keyword evidence="2" id="KW-1185">Reference proteome</keyword>
<name>A0ACA7P0V2_9PSED</name>
<reference evidence="1 2" key="1">
    <citation type="journal article" date="2014" name="Genome Announc.">
        <title>Complete Genome Sequence of Pseudomonas sp. Strain TKP, Isolated from a gamma-Hexachlorocyclohexane-Degrading Mixed Culture.</title>
        <authorList>
            <person name="Ohtsubo Y."/>
            <person name="Kishida K."/>
            <person name="Sato T."/>
            <person name="Tabata M."/>
            <person name="Kawasumi T."/>
            <person name="Ogura Y."/>
            <person name="Hayashi T."/>
            <person name="Tsuda M."/>
            <person name="Nagata Y."/>
        </authorList>
    </citation>
    <scope>NUCLEOTIDE SEQUENCE [LARGE SCALE GENOMIC DNA]</scope>
    <source>
        <strain evidence="1 2">TKP</strain>
    </source>
</reference>
<proteinExistence type="predicted"/>
<dbReference type="Proteomes" id="UP000018725">
    <property type="component" value="Chromosome"/>
</dbReference>
<gene>
    <name evidence="1" type="ORF">U771_04795</name>
</gene>
<organism evidence="1 2">
    <name type="scientific">Pseudomonas gorinensis</name>
    <dbReference type="NCBI Taxonomy" id="3240790"/>
    <lineage>
        <taxon>Bacteria</taxon>
        <taxon>Pseudomonadati</taxon>
        <taxon>Pseudomonadota</taxon>
        <taxon>Gammaproteobacteria</taxon>
        <taxon>Pseudomonadales</taxon>
        <taxon>Pseudomonadaceae</taxon>
        <taxon>Pseudomonas</taxon>
    </lineage>
</organism>
<dbReference type="EMBL" id="CP006852">
    <property type="protein sequence ID" value="AHC33510.1"/>
    <property type="molecule type" value="Genomic_DNA"/>
</dbReference>
<sequence length="46" mass="5403">MFFLLWPFYSVQMRAIFLMLKKAVTGAVMNSIGTRCAYSKIYSNFR</sequence>
<protein>
    <submittedName>
        <fullName evidence="1">Uncharacterized protein</fullName>
    </submittedName>
</protein>
<evidence type="ECO:0000313" key="2">
    <source>
        <dbReference type="Proteomes" id="UP000018725"/>
    </source>
</evidence>
<accession>A0ACA7P0V2</accession>
<evidence type="ECO:0000313" key="1">
    <source>
        <dbReference type="EMBL" id="AHC33510.1"/>
    </source>
</evidence>